<proteinExistence type="predicted"/>
<organism evidence="1 2">
    <name type="scientific">Sphaeroforma arctica JP610</name>
    <dbReference type="NCBI Taxonomy" id="667725"/>
    <lineage>
        <taxon>Eukaryota</taxon>
        <taxon>Ichthyosporea</taxon>
        <taxon>Ichthyophonida</taxon>
        <taxon>Sphaeroforma</taxon>
    </lineage>
</organism>
<reference evidence="1 2" key="1">
    <citation type="submission" date="2011-02" db="EMBL/GenBank/DDBJ databases">
        <title>The Genome Sequence of Sphaeroforma arctica JP610.</title>
        <authorList>
            <consortium name="The Broad Institute Genome Sequencing Platform"/>
            <person name="Russ C."/>
            <person name="Cuomo C."/>
            <person name="Young S.K."/>
            <person name="Zeng Q."/>
            <person name="Gargeya S."/>
            <person name="Alvarado L."/>
            <person name="Berlin A."/>
            <person name="Chapman S.B."/>
            <person name="Chen Z."/>
            <person name="Freedman E."/>
            <person name="Gellesch M."/>
            <person name="Goldberg J."/>
            <person name="Griggs A."/>
            <person name="Gujja S."/>
            <person name="Heilman E."/>
            <person name="Heiman D."/>
            <person name="Howarth C."/>
            <person name="Mehta T."/>
            <person name="Neiman D."/>
            <person name="Pearson M."/>
            <person name="Roberts A."/>
            <person name="Saif S."/>
            <person name="Shea T."/>
            <person name="Shenoy N."/>
            <person name="Sisk P."/>
            <person name="Stolte C."/>
            <person name="Sykes S."/>
            <person name="White J."/>
            <person name="Yandava C."/>
            <person name="Burger G."/>
            <person name="Gray M.W."/>
            <person name="Holland P.W.H."/>
            <person name="King N."/>
            <person name="Lang F.B.F."/>
            <person name="Roger A.J."/>
            <person name="Ruiz-Trillo I."/>
            <person name="Haas B."/>
            <person name="Nusbaum C."/>
            <person name="Birren B."/>
        </authorList>
    </citation>
    <scope>NUCLEOTIDE SEQUENCE [LARGE SCALE GENOMIC DNA]</scope>
    <source>
        <strain evidence="1 2">JP610</strain>
    </source>
</reference>
<sequence>MASSEYERSTIRPNPRAAPKYITPYKFPQFQLTTLDIVAQNTYDDRTVVLYFAGDPVDTK</sequence>
<gene>
    <name evidence="1" type="ORF">SARC_15741</name>
</gene>
<dbReference type="RefSeq" id="XP_014145619.1">
    <property type="nucleotide sequence ID" value="XM_014290144.1"/>
</dbReference>
<protein>
    <submittedName>
        <fullName evidence="1">Uncharacterized protein</fullName>
    </submittedName>
</protein>
<dbReference type="AlphaFoldDB" id="A0A0L0F4T7"/>
<dbReference type="GeneID" id="25916245"/>
<dbReference type="Proteomes" id="UP000054560">
    <property type="component" value="Unassembled WGS sequence"/>
</dbReference>
<name>A0A0L0F4T7_9EUKA</name>
<evidence type="ECO:0000313" key="2">
    <source>
        <dbReference type="Proteomes" id="UP000054560"/>
    </source>
</evidence>
<evidence type="ECO:0000313" key="1">
    <source>
        <dbReference type="EMBL" id="KNC71717.1"/>
    </source>
</evidence>
<feature type="non-terminal residue" evidence="1">
    <location>
        <position position="60"/>
    </location>
</feature>
<dbReference type="EMBL" id="KQ248240">
    <property type="protein sequence ID" value="KNC71717.1"/>
    <property type="molecule type" value="Genomic_DNA"/>
</dbReference>
<accession>A0A0L0F4T7</accession>
<keyword evidence="2" id="KW-1185">Reference proteome</keyword>